<evidence type="ECO:0000256" key="1">
    <source>
        <dbReference type="SAM" id="MobiDB-lite"/>
    </source>
</evidence>
<evidence type="ECO:0000313" key="3">
    <source>
        <dbReference type="Proteomes" id="UP000192257"/>
    </source>
</evidence>
<accession>A0A1X0P9X1</accession>
<organism evidence="2 3">
    <name type="scientific">Trypanosoma theileri</name>
    <dbReference type="NCBI Taxonomy" id="67003"/>
    <lineage>
        <taxon>Eukaryota</taxon>
        <taxon>Discoba</taxon>
        <taxon>Euglenozoa</taxon>
        <taxon>Kinetoplastea</taxon>
        <taxon>Metakinetoplastina</taxon>
        <taxon>Trypanosomatida</taxon>
        <taxon>Trypanosomatidae</taxon>
        <taxon>Trypanosoma</taxon>
    </lineage>
</organism>
<dbReference type="Proteomes" id="UP000192257">
    <property type="component" value="Unassembled WGS sequence"/>
</dbReference>
<evidence type="ECO:0000313" key="2">
    <source>
        <dbReference type="EMBL" id="ORC93732.1"/>
    </source>
</evidence>
<keyword evidence="3" id="KW-1185">Reference proteome</keyword>
<proteinExistence type="predicted"/>
<dbReference type="InterPro" id="IPR032675">
    <property type="entry name" value="LRR_dom_sf"/>
</dbReference>
<dbReference type="VEuPathDB" id="TriTrypDB:TM35_000016090"/>
<name>A0A1X0P9X1_9TRYP</name>
<gene>
    <name evidence="2" type="ORF">TM35_000016090</name>
</gene>
<dbReference type="SUPFAM" id="SSF52047">
    <property type="entry name" value="RNI-like"/>
    <property type="match status" value="1"/>
</dbReference>
<dbReference type="RefSeq" id="XP_028887798.1">
    <property type="nucleotide sequence ID" value="XM_029021290.1"/>
</dbReference>
<dbReference type="OrthoDB" id="272586at2759"/>
<dbReference type="GeneID" id="39981070"/>
<feature type="region of interest" description="Disordered" evidence="1">
    <location>
        <begin position="436"/>
        <end position="461"/>
    </location>
</feature>
<dbReference type="AlphaFoldDB" id="A0A1X0P9X1"/>
<protein>
    <submittedName>
        <fullName evidence="2">Uncharacterized protein</fullName>
    </submittedName>
</protein>
<reference evidence="2 3" key="1">
    <citation type="submission" date="2017-03" db="EMBL/GenBank/DDBJ databases">
        <title>An alternative strategy for trypanosome survival in the mammalian bloodstream revealed through genome and transcriptome analysis of the ubiquitous bovine parasite Trypanosoma (Megatrypanum) theileri.</title>
        <authorList>
            <person name="Kelly S."/>
            <person name="Ivens A."/>
            <person name="Mott A."/>
            <person name="O'Neill E."/>
            <person name="Emms D."/>
            <person name="Macleod O."/>
            <person name="Voorheis P."/>
            <person name="Matthews J."/>
            <person name="Matthews K."/>
            <person name="Carrington M."/>
        </authorList>
    </citation>
    <scope>NUCLEOTIDE SEQUENCE [LARGE SCALE GENOMIC DNA]</scope>
    <source>
        <strain evidence="2">Edinburgh</strain>
    </source>
</reference>
<dbReference type="EMBL" id="NBCO01000001">
    <property type="protein sequence ID" value="ORC93732.1"/>
    <property type="molecule type" value="Genomic_DNA"/>
</dbReference>
<comment type="caution">
    <text evidence="2">The sequence shown here is derived from an EMBL/GenBank/DDBJ whole genome shotgun (WGS) entry which is preliminary data.</text>
</comment>
<dbReference type="Gene3D" id="3.80.10.10">
    <property type="entry name" value="Ribonuclease Inhibitor"/>
    <property type="match status" value="1"/>
</dbReference>
<feature type="compositionally biased region" description="Polar residues" evidence="1">
    <location>
        <begin position="436"/>
        <end position="452"/>
    </location>
</feature>
<sequence>MGELHKSTQQPLLAAVVSSGRVPLRFAAPKRRPHLLTQQQQREEQEKELYGDIVSRREISLRRSFNSLQPPLTGCSSNIIAVAAALELRNFTDEDAARLTSPDAPHCHVVDEVVDALFTNFTTAPTRCKWNTPVPRPEWKNEFRLRHEWWISLRVLPLSMQMEEHHPPMIPWGIRSIETENQFLADIALHMRRKGAVFTLLHLDHIALTPERANVLLFDGVLRNASHALECFSIPFCEVGAATLLLLLCGFNHCRALQPQLRYLNLSYNWINTSCTYMLAMLLSRTSVRRLSLRGNRFGGGDMLTFQDFLLQGCCLLEELDLGYTCLTRAEVCALIRCLPEMPNLQVLLLDGIHVPASKAVALSTAIRKSKLTYVSLKGIAACSGEAYLHRIHLACQRHKTERILSNDQLTMRELAETGSFFEAFARRTGEWMGTDNSALPPSYRPFTTNEPSLPPIDEYP</sequence>